<reference evidence="2" key="1">
    <citation type="journal article" date="2022" name="Plant J.">
        <title>Strategies of tolerance reflected in two North American maple genomes.</title>
        <authorList>
            <person name="McEvoy S.L."/>
            <person name="Sezen U.U."/>
            <person name="Trouern-Trend A."/>
            <person name="McMahon S.M."/>
            <person name="Schaberg P.G."/>
            <person name="Yang J."/>
            <person name="Wegrzyn J.L."/>
            <person name="Swenson N.G."/>
        </authorList>
    </citation>
    <scope>NUCLEOTIDE SEQUENCE</scope>
    <source>
        <strain evidence="2">91603</strain>
    </source>
</reference>
<evidence type="ECO:0000256" key="1">
    <source>
        <dbReference type="SAM" id="MobiDB-lite"/>
    </source>
</evidence>
<name>A0AAD5NJB1_ACENE</name>
<dbReference type="Proteomes" id="UP001064489">
    <property type="component" value="Chromosome 2"/>
</dbReference>
<protein>
    <submittedName>
        <fullName evidence="2">Uncharacterized protein</fullName>
    </submittedName>
</protein>
<feature type="compositionally biased region" description="Basic and acidic residues" evidence="1">
    <location>
        <begin position="82"/>
        <end position="93"/>
    </location>
</feature>
<feature type="region of interest" description="Disordered" evidence="1">
    <location>
        <begin position="61"/>
        <end position="99"/>
    </location>
</feature>
<gene>
    <name evidence="2" type="ORF">LWI28_028915</name>
</gene>
<keyword evidence="3" id="KW-1185">Reference proteome</keyword>
<evidence type="ECO:0000313" key="3">
    <source>
        <dbReference type="Proteomes" id="UP001064489"/>
    </source>
</evidence>
<organism evidence="2 3">
    <name type="scientific">Acer negundo</name>
    <name type="common">Box elder</name>
    <dbReference type="NCBI Taxonomy" id="4023"/>
    <lineage>
        <taxon>Eukaryota</taxon>
        <taxon>Viridiplantae</taxon>
        <taxon>Streptophyta</taxon>
        <taxon>Embryophyta</taxon>
        <taxon>Tracheophyta</taxon>
        <taxon>Spermatophyta</taxon>
        <taxon>Magnoliopsida</taxon>
        <taxon>eudicotyledons</taxon>
        <taxon>Gunneridae</taxon>
        <taxon>Pentapetalae</taxon>
        <taxon>rosids</taxon>
        <taxon>malvids</taxon>
        <taxon>Sapindales</taxon>
        <taxon>Sapindaceae</taxon>
        <taxon>Hippocastanoideae</taxon>
        <taxon>Acereae</taxon>
        <taxon>Acer</taxon>
    </lineage>
</organism>
<feature type="region of interest" description="Disordered" evidence="1">
    <location>
        <begin position="1"/>
        <end position="27"/>
    </location>
</feature>
<dbReference type="AlphaFoldDB" id="A0AAD5NJB1"/>
<comment type="caution">
    <text evidence="2">The sequence shown here is derived from an EMBL/GenBank/DDBJ whole genome shotgun (WGS) entry which is preliminary data.</text>
</comment>
<evidence type="ECO:0000313" key="2">
    <source>
        <dbReference type="EMBL" id="KAI9162610.1"/>
    </source>
</evidence>
<proteinExistence type="predicted"/>
<sequence length="99" mass="11410">MEIDPRTYSTEENSSSQSDDELEDSRSIAKEKSGEFWFAILCILDCIEQDKAEQQTMKNVAVTNKKKKKRSRAFAAKQPITADDRSCDKRRDDQEEGEE</sequence>
<dbReference type="EMBL" id="JAJSOW010000106">
    <property type="protein sequence ID" value="KAI9162610.1"/>
    <property type="molecule type" value="Genomic_DNA"/>
</dbReference>
<reference evidence="2" key="2">
    <citation type="submission" date="2023-02" db="EMBL/GenBank/DDBJ databases">
        <authorList>
            <person name="Swenson N.G."/>
            <person name="Wegrzyn J.L."/>
            <person name="Mcevoy S.L."/>
        </authorList>
    </citation>
    <scope>NUCLEOTIDE SEQUENCE</scope>
    <source>
        <strain evidence="2">91603</strain>
        <tissue evidence="2">Leaf</tissue>
    </source>
</reference>
<accession>A0AAD5NJB1</accession>